<evidence type="ECO:0000259" key="4">
    <source>
        <dbReference type="PROSITE" id="PS51650"/>
    </source>
</evidence>
<sequence>MRVYMFEDSTRIGSLFVCVNCLGVWSLDTFWPCIGAASGLLAVHQRLLTNSKSTENEVAPEDTFSNLKISCVSEPIDYEQYLLRYKASIMNDPHRDLVLFPSDDVKIVRLQRTLPSAVDDAPPSTSIAELTKSSALARHVEATCSPPMWCLVREPFMRFRGAFCDLPKSPRVLELMGEPSEQWYAIDHVVEGSEDNAFAVRSKATAAANRSSAGGGSTANGSAGGASRLWTSARRPALEIVRGGEGGSNGTARSIDVVKSITAPMEAEVAVCTRGEYQSHQRVREAALASGAMEQPLVGVGPRHRFLLRQITAGDLSRLQNRNPRTGSSSLSSSSLPLGLHLIVPFDWGLQPSSYTAIDHRNVIFLDAIESVSGIGRHWIRLDHYTGLRAQGIASDRFESYFSFHSSSTSCNEAYLCFESTEARNAWVTAIKTALDAEQARVRLGYSVSNGTDVITGSANGAAASVEMSTGRKWSFEGRPLDGDSVRGSLQRFSQENELFVSHQRQKNRLNLLSVCPDIQIPYSNQSSSECVRRRQQTADLLESMENSTLEGSPSMRKLLPECARDEIKRHFLVTFLSLKTGLRASIEDAAGAWEIDNPEPFFVSFFLASTADSGTRLSEDFYWNPNSSLVETMFPPEIFRRLPWHITDTTSIHHQPVNYQPGGKTMAPPPPIPLNPHGSRTPMPSKLAKCRSALLSIDPAIRANNLFLVFRVDKVLIGGISQAAEKYMKAAGGAMNAGNAPTSSDLKLGAALHKSMQSYCKLLGRYRMPFAWGARWLFSKETQVPLFKMDSSKISESSLLQSVRHLARLLTLSKEVSLAEMATRAGKTEVVLPLTPAVLETLEKSIKTEVLPIQLHAAVNEVSNEVVSQHLVGLVSPQLVAVPSKQRTDMGDGKEKVGSINLLHVNDFSPEEVVKEVEVFASRKVRAIAGRNPFGVPDPVLFDGSSGYNSARSSFLFGDNKRDSMSSLRSDASTTSTPSALSNGSTTNPTVTDSGSTSRFLRFSTVLSKTTSLERGSLVSGGTHDGAGAEGAAAAAVEEAEALFSQPPLSLVEPYRSFVHTLYIYPRALNMSIKHSFGRARNLCCFMEMRDSDAADAKPLKVFYTRPSLIQPAFDTWFNTAVVHHDSSPTFLDEAKVCLPIVLTRRHHLLFRFYHVRCDLTANSTEKNASTKKALESPTGFAWLPILNEDGSLVSGTISLPISQDLPKGYLNATAKSTRRLVFNHQSLSSSMGNGVCSAVGIEPAWLDNKRSLFTLTLEPISTMYSLDAKLVSFFDTCALKLAIYAAPISTDAAAPVGTRGVRFLSDDKLSISSRSPLPLDAASQLDTTTGKLLSNAIKSLLLVESHALVQFFPALANQILEVLMVSSAMGQLEARAASADASPWLGLCQDMVPGGACDLAKTAVGTFSVILCIIKDALSSSAIPFSPSASLFTKSTPYFTTRPVLLKNFLEFSLDPYNLCSSASDLYKVPTAGSSASLHHAVVRGVIALMVDPSCPSEIAYKFLINAWFFFNVIIKSLVQHLGSSNRYKLERREWGRLSVAFKTDLTALLRLVGNWMVEMCTEHDRGTSERGPLDIGSTRSNQTSSISSSDGGAYDIHVAETSSTHFRVAETLGTELADSTADFLEQLLLLIDRGYVLQRLRDLLTLLEIKHNMSPAEVDRFNCLRYRLLQRFSESQFFVQINLPSLSPYLSGCREELTLNERFCKEHFVVGLSLQQVACVLAGCTDAGGAVSTRSLRQPLLLLLAQLAKVAFDPRYANSRRSLSRIHMLYLPLVKIALENINSLGPPGLHLCEMEKVNGCGINSLGDTVERDPQHRLKLRTAHKLRKLHGHNHSHNIVQQQSQHGEKKTSTTRPISMITLSDGSLSSLSYATTSASNSSNSSSERRSNSSTAFSSAFIGPNGKVAPEVLKQIAGFNKGGSLQYAASRRRVSNETPTTATVKANFGSTATLTEGGGGSVNGNDDEKSKIGRVESSNYYWYANDGGNGEADNGSVGSNGDYNSDVDENDDEWPERVLEVAGVLPSENADVVDSRSRPSLPSSAQDAEVRQSPLRAPQSLTEPPPLPPSSKMRFQIQPTQFECAFRRHIHRRPHVHQLSPQHLNDKCQRDLYICLLQLLANLAEEPVAALLHSLSDTERADFLKLLTFAIQHLKYRGRKCIARFNTISTSSVTQRGILGSLPKSATSDSEYRVLLEANMATEAGLIVLDILNLMSNTFRKDLETGKPSNPIFQGILDVYVCLLSTGQSERLLKHTFASFRVFISRFAKVLFSETTEALAQICMAGLRTSNLNLLPCTEEGSQSSNTSAAVIGNTSTPLSAHNSRCTFDQASAAQVGILRLEACGLIYRMWRASFEVFGSRGFKRVHLQMIISISKLVGDIGPEFEASLSLLHSLAEMDIQRSSNGSSIESTYTRSISQGASLQAPLRGPTASAFMEGIEDLIKRIRTVLTATEEMRRYGNDLYRKIDLQYSLAKSYASNPVLRRTWLEKLAELHLASKNMAEVAMAKLHIAALMAEYLNRRGEFPEGCDAFCRVSANIRLEEGSPLCDPAIIELSYNQEDLLRDMADAATALEAAGLFEALQPVYALITPVYEARRDYMALAHIYHHLGRAYENTARAEASGQRLFASYFRVAFFGKGFERLAGKSYIYRTEAWQKINVFLQNQFQIHEERLGVGSVEKLVENYIDLSRLSPEKSYIQVTFVEPYVPIDTTTYHTSFDLHHDVREFFFETPFIMHPGMSTDACLLSSGPKRTEDLTAQWKRRTILTTEAVFPHLRSRLEIVSSRDIDLSPLDAAIDAIRVKVRELTAHIPCAPQETANVSALHLSTTKNQRGVCVTTGTSPVGDIGESWAETTAKGERRVPLLLDMQLQGALLPTVNQGPMAYAHAFLASSRFQLHPPEKIARLKRLFFDFLTACLVLLIRYRSLMLRVHPEKYNALRDAFDRYRVDLSNLINEEVVVDETCLQVGPKSQFTQTSLA</sequence>
<dbReference type="InterPro" id="IPR043162">
    <property type="entry name" value="DOCK_C_lobe_C"/>
</dbReference>
<dbReference type="Gene3D" id="1.20.58.740">
    <property type="match status" value="1"/>
</dbReference>
<dbReference type="PROSITE" id="PS51651">
    <property type="entry name" value="DOCKER"/>
    <property type="match status" value="1"/>
</dbReference>
<dbReference type="Pfam" id="PF06920">
    <property type="entry name" value="DHR-2_Lobe_A"/>
    <property type="match status" value="1"/>
</dbReference>
<evidence type="ECO:0000313" key="6">
    <source>
        <dbReference type="EMBL" id="KAL5105236.1"/>
    </source>
</evidence>
<feature type="region of interest" description="Disordered" evidence="3">
    <location>
        <begin position="207"/>
        <end position="228"/>
    </location>
</feature>
<dbReference type="CDD" id="cd11684">
    <property type="entry name" value="DHR2_DOCK"/>
    <property type="match status" value="1"/>
</dbReference>
<feature type="compositionally biased region" description="Gly residues" evidence="3">
    <location>
        <begin position="213"/>
        <end position="224"/>
    </location>
</feature>
<dbReference type="Pfam" id="PF11878">
    <property type="entry name" value="DOCK_C-D_N"/>
    <property type="match status" value="1"/>
</dbReference>
<dbReference type="PANTHER" id="PTHR23317:SF26">
    <property type="entry name" value="ZIZIMIN, ISOFORM K"/>
    <property type="match status" value="1"/>
</dbReference>
<dbReference type="Gene3D" id="2.60.40.150">
    <property type="entry name" value="C2 domain"/>
    <property type="match status" value="1"/>
</dbReference>
<keyword evidence="7" id="KW-1185">Reference proteome</keyword>
<dbReference type="EMBL" id="JAKROA010000009">
    <property type="protein sequence ID" value="KAL5105236.1"/>
    <property type="molecule type" value="Genomic_DNA"/>
</dbReference>
<evidence type="ECO:0000256" key="2">
    <source>
        <dbReference type="PROSITE-ProRule" id="PRU00983"/>
    </source>
</evidence>
<comment type="caution">
    <text evidence="6">The sequence shown here is derived from an EMBL/GenBank/DDBJ whole genome shotgun (WGS) entry which is preliminary data.</text>
</comment>
<feature type="compositionally biased region" description="Low complexity" evidence="3">
    <location>
        <begin position="1580"/>
        <end position="1592"/>
    </location>
</feature>
<dbReference type="Pfam" id="PF20422">
    <property type="entry name" value="DHR-2_Lobe_B"/>
    <property type="match status" value="1"/>
</dbReference>
<feature type="region of interest" description="Disordered" evidence="3">
    <location>
        <begin position="967"/>
        <end position="997"/>
    </location>
</feature>
<evidence type="ECO:0000256" key="1">
    <source>
        <dbReference type="ARBA" id="ARBA00022658"/>
    </source>
</evidence>
<proteinExistence type="inferred from homology"/>
<feature type="domain" description="DOCKER" evidence="5">
    <location>
        <begin position="2474"/>
        <end position="2957"/>
    </location>
</feature>
<dbReference type="InterPro" id="IPR021816">
    <property type="entry name" value="DOCK_C/D_N"/>
</dbReference>
<dbReference type="InterPro" id="IPR046773">
    <property type="entry name" value="DOCKER_Lobe_C"/>
</dbReference>
<dbReference type="Proteomes" id="UP001651158">
    <property type="component" value="Unassembled WGS sequence"/>
</dbReference>
<dbReference type="InterPro" id="IPR035892">
    <property type="entry name" value="C2_domain_sf"/>
</dbReference>
<dbReference type="Pfam" id="PF20421">
    <property type="entry name" value="DHR-2_Lobe_C"/>
    <property type="match status" value="1"/>
</dbReference>
<feature type="region of interest" description="Disordered" evidence="3">
    <location>
        <begin position="1831"/>
        <end position="1855"/>
    </location>
</feature>
<dbReference type="InterPro" id="IPR026791">
    <property type="entry name" value="DOCK"/>
</dbReference>
<dbReference type="Gene3D" id="1.25.40.410">
    <property type="match status" value="1"/>
</dbReference>
<feature type="domain" description="C2 DOCK-type" evidence="4">
    <location>
        <begin position="1060"/>
        <end position="1262"/>
    </location>
</feature>
<accession>A0ABR4Q6M3</accession>
<organism evidence="6 7">
    <name type="scientific">Taenia crassiceps</name>
    <dbReference type="NCBI Taxonomy" id="6207"/>
    <lineage>
        <taxon>Eukaryota</taxon>
        <taxon>Metazoa</taxon>
        <taxon>Spiralia</taxon>
        <taxon>Lophotrochozoa</taxon>
        <taxon>Platyhelminthes</taxon>
        <taxon>Cestoda</taxon>
        <taxon>Eucestoda</taxon>
        <taxon>Cyclophyllidea</taxon>
        <taxon>Taeniidae</taxon>
        <taxon>Taenia</taxon>
    </lineage>
</organism>
<evidence type="ECO:0000256" key="3">
    <source>
        <dbReference type="SAM" id="MobiDB-lite"/>
    </source>
</evidence>
<comment type="similarity">
    <text evidence="2">Belongs to the DOCK family.</text>
</comment>
<protein>
    <submittedName>
        <fullName evidence="6">Uncharacterized protein</fullName>
    </submittedName>
</protein>
<keyword evidence="1" id="KW-0344">Guanine-nucleotide releasing factor</keyword>
<dbReference type="PROSITE" id="PS51650">
    <property type="entry name" value="C2_DOCK"/>
    <property type="match status" value="1"/>
</dbReference>
<dbReference type="InterPro" id="IPR043161">
    <property type="entry name" value="DOCK_C_lobe_A"/>
</dbReference>
<feature type="region of interest" description="Disordered" evidence="3">
    <location>
        <begin position="1985"/>
        <end position="2009"/>
    </location>
</feature>
<dbReference type="InterPro" id="IPR046769">
    <property type="entry name" value="DOCKER_Lobe_A"/>
</dbReference>
<feature type="region of interest" description="Disordered" evidence="3">
    <location>
        <begin position="2022"/>
        <end position="2071"/>
    </location>
</feature>
<dbReference type="InterPro" id="IPR027007">
    <property type="entry name" value="C2_DOCK-type_domain"/>
</dbReference>
<evidence type="ECO:0000313" key="7">
    <source>
        <dbReference type="Proteomes" id="UP001651158"/>
    </source>
</evidence>
<evidence type="ECO:0000259" key="5">
    <source>
        <dbReference type="PROSITE" id="PS51651"/>
    </source>
</evidence>
<dbReference type="PANTHER" id="PTHR23317">
    <property type="entry name" value="DEDICATOR OF CYTOKINESIS DOCK"/>
    <property type="match status" value="1"/>
</dbReference>
<dbReference type="InterPro" id="IPR046770">
    <property type="entry name" value="DOCKER_Lobe_B"/>
</dbReference>
<dbReference type="Pfam" id="PF14429">
    <property type="entry name" value="DOCK-C2"/>
    <property type="match status" value="1"/>
</dbReference>
<name>A0ABR4Q6M3_9CEST</name>
<gene>
    <name evidence="6" type="ORF">TcWFU_006387</name>
</gene>
<reference evidence="6 7" key="1">
    <citation type="journal article" date="2022" name="Front. Cell. Infect. Microbiol.">
        <title>The Genomes of Two Strains of Taenia crassiceps the Animal Model for the Study of Human Cysticercosis.</title>
        <authorList>
            <person name="Bobes R.J."/>
            <person name="Estrada K."/>
            <person name="Rios-Valencia D.G."/>
            <person name="Calderon-Gallegos A."/>
            <person name="de la Torre P."/>
            <person name="Carrero J.C."/>
            <person name="Sanchez-Flores A."/>
            <person name="Laclette J.P."/>
        </authorList>
    </citation>
    <scope>NUCLEOTIDE SEQUENCE [LARGE SCALE GENOMIC DNA]</scope>
    <source>
        <strain evidence="6">WFUcys</strain>
    </source>
</reference>
<feature type="region of interest" description="Disordered" evidence="3">
    <location>
        <begin position="1568"/>
        <end position="1594"/>
    </location>
</feature>
<dbReference type="InterPro" id="IPR027357">
    <property type="entry name" value="DOCKER_dom"/>
</dbReference>